<dbReference type="OrthoDB" id="10053392at2759"/>
<dbReference type="WBParaSite" id="SBAD_0001095801-mRNA-1">
    <property type="protein sequence ID" value="SBAD_0001095801-mRNA-1"/>
    <property type="gene ID" value="SBAD_0001095801"/>
</dbReference>
<gene>
    <name evidence="1" type="ORF">SBAD_LOCUS10588</name>
</gene>
<dbReference type="AlphaFoldDB" id="A0A183J3Z0"/>
<keyword evidence="2" id="KW-1185">Reference proteome</keyword>
<proteinExistence type="predicted"/>
<dbReference type="Proteomes" id="UP000270296">
    <property type="component" value="Unassembled WGS sequence"/>
</dbReference>
<reference evidence="3" key="1">
    <citation type="submission" date="2016-06" db="UniProtKB">
        <authorList>
            <consortium name="WormBaseParasite"/>
        </authorList>
    </citation>
    <scope>IDENTIFICATION</scope>
</reference>
<evidence type="ECO:0000313" key="3">
    <source>
        <dbReference type="WBParaSite" id="SBAD_0001095801-mRNA-1"/>
    </source>
</evidence>
<accession>A0A183J3Z0</accession>
<sequence length="160" mass="18583">MLSRNESQSYNDLPKSKRYFNSLQLVSDQWQSHCGCADNLTGEVFNFCYQHPLIPFLIGTKFSCDLLPYLRNLGLFEPMEYVQAKDLHHPAPAFVTAADQSYFDPAITLIVNFQSHFPRETLIVYDLGFTQEQADQIKTSCNVEYRKFFFEKLPSTMMIE</sequence>
<name>A0A183J3Z0_9BILA</name>
<evidence type="ECO:0000313" key="1">
    <source>
        <dbReference type="EMBL" id="VDP33021.1"/>
    </source>
</evidence>
<dbReference type="PANTHER" id="PTHR31389:SF4">
    <property type="entry name" value="LD39211P"/>
    <property type="match status" value="1"/>
</dbReference>
<protein>
    <submittedName>
        <fullName evidence="3">Class I SAM-dependent methyltransferase</fullName>
    </submittedName>
</protein>
<evidence type="ECO:0000313" key="2">
    <source>
        <dbReference type="Proteomes" id="UP000270296"/>
    </source>
</evidence>
<dbReference type="EMBL" id="UZAM01014292">
    <property type="protein sequence ID" value="VDP33021.1"/>
    <property type="molecule type" value="Genomic_DNA"/>
</dbReference>
<reference evidence="1 2" key="2">
    <citation type="submission" date="2018-11" db="EMBL/GenBank/DDBJ databases">
        <authorList>
            <consortium name="Pathogen Informatics"/>
        </authorList>
    </citation>
    <scope>NUCLEOTIDE SEQUENCE [LARGE SCALE GENOMIC DNA]</scope>
</reference>
<dbReference type="Pfam" id="PF07801">
    <property type="entry name" value="DUF1647"/>
    <property type="match status" value="1"/>
</dbReference>
<dbReference type="InterPro" id="IPR012444">
    <property type="entry name" value="DUF1647"/>
</dbReference>
<dbReference type="PANTHER" id="PTHR31389">
    <property type="entry name" value="LD39211P"/>
    <property type="match status" value="1"/>
</dbReference>
<organism evidence="3">
    <name type="scientific">Soboliphyme baturini</name>
    <dbReference type="NCBI Taxonomy" id="241478"/>
    <lineage>
        <taxon>Eukaryota</taxon>
        <taxon>Metazoa</taxon>
        <taxon>Ecdysozoa</taxon>
        <taxon>Nematoda</taxon>
        <taxon>Enoplea</taxon>
        <taxon>Dorylaimia</taxon>
        <taxon>Dioctophymatida</taxon>
        <taxon>Dioctophymatoidea</taxon>
        <taxon>Soboliphymatidae</taxon>
        <taxon>Soboliphyme</taxon>
    </lineage>
</organism>